<evidence type="ECO:0000256" key="6">
    <source>
        <dbReference type="ARBA" id="ARBA00023136"/>
    </source>
</evidence>
<keyword evidence="4" id="KW-0735">Signal-anchor</keyword>
<dbReference type="Proteomes" id="UP000291000">
    <property type="component" value="Chromosome 5"/>
</dbReference>
<dbReference type="GeneTree" id="ENSGT00740000116928"/>
<evidence type="ECO:0000256" key="7">
    <source>
        <dbReference type="ARBA" id="ARBA00023157"/>
    </source>
</evidence>
<evidence type="ECO:0000256" key="5">
    <source>
        <dbReference type="ARBA" id="ARBA00022989"/>
    </source>
</evidence>
<evidence type="ECO:0000256" key="1">
    <source>
        <dbReference type="ARBA" id="ARBA00004401"/>
    </source>
</evidence>
<dbReference type="Ensembl" id="ENSCHIT00010002102.1">
    <property type="protein sequence ID" value="ENSCHIP00010001500.1"/>
    <property type="gene ID" value="ENSCHIG00010001128.1"/>
</dbReference>
<dbReference type="OMA" id="WCTIAFI"/>
<dbReference type="AlphaFoldDB" id="A0A452E843"/>
<reference evidence="11" key="3">
    <citation type="submission" date="2025-05" db="UniProtKB">
        <authorList>
            <consortium name="Ensembl"/>
        </authorList>
    </citation>
    <scope>IDENTIFICATION</scope>
</reference>
<proteinExistence type="predicted"/>
<sequence length="207" mass="23437">MSEEVTYATLKFSNPKTKEPQESYSLERTGHSAPSKVWYPIACVSLLLNLVILAGLGALGLMYYYKLIFNSKTVYDVQLNVTERVETTTLPTDMPTTVSDFPYSDLGPHLCSEIWIQYGSNCYNFSTKIICNMCNSDCEKNHSSLMNMDGVRNRNRTKMFIRCHPVHIFQTLLNSVSNNTNQTARNVSDISILTCLVPPEVFQVPKQ</sequence>
<dbReference type="GO" id="GO:0005886">
    <property type="term" value="C:plasma membrane"/>
    <property type="evidence" value="ECO:0007669"/>
    <property type="project" value="UniProtKB-SubCell"/>
</dbReference>
<keyword evidence="9" id="KW-0325">Glycoprotein</keyword>
<reference evidence="11 13" key="1">
    <citation type="submission" date="2016-04" db="EMBL/GenBank/DDBJ databases">
        <title>Polished mammalian reference genomes with single-molecule sequencing and chromosome conformation capture applied to the Capra hircus genome.</title>
        <authorList>
            <person name="Bickhart D.M."/>
            <person name="Koren S."/>
            <person name="Rosen B."/>
            <person name="Hastie A."/>
            <person name="Liachko I."/>
            <person name="Sullivan S.T."/>
            <person name="Burton J."/>
            <person name="Sayre B.L."/>
            <person name="Huson H.J."/>
            <person name="Lee J."/>
            <person name="Lam E."/>
            <person name="Kelley C.M."/>
            <person name="Hutchison J.L."/>
            <person name="Zhou Y."/>
            <person name="Sun J."/>
            <person name="Crisa A."/>
            <person name="Schwartz J.C."/>
            <person name="Hammond J.A."/>
            <person name="Schroeder S.G."/>
            <person name="Liu G.E."/>
            <person name="Dunham M."/>
            <person name="Shendure J."/>
            <person name="Sonstegard T.S."/>
            <person name="Phillippy A.M."/>
            <person name="Van Tassell C.P."/>
            <person name="Smith T.P."/>
        </authorList>
    </citation>
    <scope>NUCLEOTIDE SEQUENCE [LARGE SCALE GENOMIC DNA]</scope>
</reference>
<organism evidence="11 13">
    <name type="scientific">Capra hircus</name>
    <name type="common">Goat</name>
    <dbReference type="NCBI Taxonomy" id="9925"/>
    <lineage>
        <taxon>Eukaryota</taxon>
        <taxon>Metazoa</taxon>
        <taxon>Chordata</taxon>
        <taxon>Craniata</taxon>
        <taxon>Vertebrata</taxon>
        <taxon>Euteleostomi</taxon>
        <taxon>Mammalia</taxon>
        <taxon>Eutheria</taxon>
        <taxon>Laurasiatheria</taxon>
        <taxon>Artiodactyla</taxon>
        <taxon>Ruminantia</taxon>
        <taxon>Pecora</taxon>
        <taxon>Bovidae</taxon>
        <taxon>Caprinae</taxon>
        <taxon>Capra</taxon>
    </lineage>
</organism>
<evidence type="ECO:0000256" key="2">
    <source>
        <dbReference type="ARBA" id="ARBA00022475"/>
    </source>
</evidence>
<dbReference type="GO" id="GO:0030545">
    <property type="term" value="F:signaling receptor regulator activity"/>
    <property type="evidence" value="ECO:0007669"/>
    <property type="project" value="InterPro"/>
</dbReference>
<evidence type="ECO:0000313" key="12">
    <source>
        <dbReference type="Ensembl" id="ENSCHIP00010001500.1"/>
    </source>
</evidence>
<reference evidence="12 14" key="2">
    <citation type="submission" date="2019-03" db="EMBL/GenBank/DDBJ databases">
        <title>Genome sequencing and reference-guided assembly of Black Bengal Goat (Capra hircus).</title>
        <authorList>
            <person name="Siddiki A.Z."/>
            <person name="Baten A."/>
            <person name="Billah M."/>
            <person name="Alam M.A.U."/>
            <person name="Shawrob K.S.M."/>
            <person name="Saha S."/>
            <person name="Chowdhury M."/>
            <person name="Rahman A.H."/>
            <person name="Stear M."/>
            <person name="Miah G."/>
            <person name="Das G.B."/>
            <person name="Hossain M.M."/>
            <person name="Kumkum M."/>
            <person name="Islam M.S."/>
            <person name="Mollah A.M."/>
            <person name="Ahsan A."/>
            <person name="Tusar F."/>
            <person name="Khan M.K.I."/>
        </authorList>
    </citation>
    <scope>NUCLEOTIDE SEQUENCE [LARGE SCALE GENOMIC DNA]</scope>
</reference>
<keyword evidence="6 10" id="KW-0472">Membrane</keyword>
<keyword evidence="7" id="KW-1015">Disulfide bond</keyword>
<evidence type="ECO:0000256" key="4">
    <source>
        <dbReference type="ARBA" id="ARBA00022968"/>
    </source>
</evidence>
<dbReference type="PANTHER" id="PTHR47647">
    <property type="entry name" value="C-TYPE LECTIN DOMAIN FAMILY 12 MEMBER B"/>
    <property type="match status" value="1"/>
</dbReference>
<keyword evidence="5 10" id="KW-1133">Transmembrane helix</keyword>
<accession>A0A452E843</accession>
<feature type="transmembrane region" description="Helical" evidence="10">
    <location>
        <begin position="37"/>
        <end position="65"/>
    </location>
</feature>
<keyword evidence="3 10" id="KW-0812">Transmembrane</keyword>
<dbReference type="EMBL" id="LWLT01000005">
    <property type="status" value="NOT_ANNOTATED_CDS"/>
    <property type="molecule type" value="Genomic_DNA"/>
</dbReference>
<dbReference type="Bgee" id="ENSCHIG00000011394">
    <property type="expression patterns" value="Expressed in ileum and 5 other cell types or tissues"/>
</dbReference>
<dbReference type="Ensembl" id="ENSCHIT00000015867.1">
    <property type="protein sequence ID" value="ENSCHIP00000008113.1"/>
    <property type="gene ID" value="ENSCHIG00000011394.1"/>
</dbReference>
<keyword evidence="8" id="KW-0675">Receptor</keyword>
<evidence type="ECO:0000313" key="14">
    <source>
        <dbReference type="Proteomes" id="UP000694566"/>
    </source>
</evidence>
<evidence type="ECO:0000313" key="13">
    <source>
        <dbReference type="Proteomes" id="UP000291000"/>
    </source>
</evidence>
<dbReference type="InterPro" id="IPR042916">
    <property type="entry name" value="CLEC12A/B"/>
</dbReference>
<evidence type="ECO:0000256" key="8">
    <source>
        <dbReference type="ARBA" id="ARBA00023170"/>
    </source>
</evidence>
<protein>
    <submittedName>
        <fullName evidence="11">Uncharacterized protein</fullName>
    </submittedName>
</protein>
<evidence type="ECO:0000313" key="11">
    <source>
        <dbReference type="Ensembl" id="ENSCHIP00000008113.1"/>
    </source>
</evidence>
<name>A0A452E843_CAPHI</name>
<evidence type="ECO:0000256" key="9">
    <source>
        <dbReference type="ARBA" id="ARBA00023180"/>
    </source>
</evidence>
<evidence type="ECO:0000256" key="3">
    <source>
        <dbReference type="ARBA" id="ARBA00022692"/>
    </source>
</evidence>
<keyword evidence="13" id="KW-1185">Reference proteome</keyword>
<keyword evidence="2" id="KW-1003">Cell membrane</keyword>
<gene>
    <name evidence="11" type="primary">LOC108636116</name>
</gene>
<evidence type="ECO:0000256" key="10">
    <source>
        <dbReference type="SAM" id="Phobius"/>
    </source>
</evidence>
<comment type="subcellular location">
    <subcellularLocation>
        <location evidence="1">Cell membrane</location>
        <topology evidence="1">Single-pass type II membrane protein</topology>
    </subcellularLocation>
</comment>